<evidence type="ECO:0000313" key="2">
    <source>
        <dbReference type="EMBL" id="SNT33956.1"/>
    </source>
</evidence>
<evidence type="ECO:0000256" key="1">
    <source>
        <dbReference type="SAM" id="Phobius"/>
    </source>
</evidence>
<feature type="transmembrane region" description="Helical" evidence="1">
    <location>
        <begin position="186"/>
        <end position="203"/>
    </location>
</feature>
<dbReference type="InterPro" id="IPR026898">
    <property type="entry name" value="PrsW"/>
</dbReference>
<feature type="transmembrane region" description="Helical" evidence="1">
    <location>
        <begin position="6"/>
        <end position="22"/>
    </location>
</feature>
<evidence type="ECO:0000313" key="3">
    <source>
        <dbReference type="Proteomes" id="UP000198282"/>
    </source>
</evidence>
<feature type="transmembrane region" description="Helical" evidence="1">
    <location>
        <begin position="34"/>
        <end position="53"/>
    </location>
</feature>
<dbReference type="EMBL" id="FZOD01000035">
    <property type="protein sequence ID" value="SNT33956.1"/>
    <property type="molecule type" value="Genomic_DNA"/>
</dbReference>
<dbReference type="RefSeq" id="WP_089210541.1">
    <property type="nucleotide sequence ID" value="NZ_FZOD01000035.1"/>
</dbReference>
<proteinExistence type="predicted"/>
<dbReference type="PANTHER" id="PTHR36844">
    <property type="entry name" value="PROTEASE PRSW"/>
    <property type="match status" value="1"/>
</dbReference>
<dbReference type="PANTHER" id="PTHR36844:SF1">
    <property type="entry name" value="PROTEASE PRSW"/>
    <property type="match status" value="1"/>
</dbReference>
<gene>
    <name evidence="2" type="ORF">SAMN05216276_103533</name>
</gene>
<sequence>MTAGLPLSALVILPIVGVFLWLDRWERERPRSLASAFAWGASIAAFCAIWSQAGLQAVVDSTMGTDVGAWVRPLIITPVTEEVFKGLFLVWLLIHRRRRITGLLDGIVYAGLVGAGFSFTKNILYFGRAVTTFAASDTSDAKAIAVLGITFFLRVVLVPFMHPFFVSVFGLGIAASVNKHRGGARIGLPIAGLLVAIVLHGVWDWAGLAASDPFLIYKIYGAVMVPVFLAMVILALVLRRREGKVITEALPALARDGHIAPEEVALLANLGERRRWRRDVRRRAGRAAARATARYQAEASALGIRTTRAQATGDRDGLDEQARMTAGARRGMLGALEASNA</sequence>
<dbReference type="Proteomes" id="UP000198282">
    <property type="component" value="Unassembled WGS sequence"/>
</dbReference>
<reference evidence="2 3" key="1">
    <citation type="submission" date="2017-06" db="EMBL/GenBank/DDBJ databases">
        <authorList>
            <person name="Kim H.J."/>
            <person name="Triplett B.A."/>
        </authorList>
    </citation>
    <scope>NUCLEOTIDE SEQUENCE [LARGE SCALE GENOMIC DNA]</scope>
    <source>
        <strain evidence="2 3">CGMCC 4.2132</strain>
    </source>
</reference>
<dbReference type="AlphaFoldDB" id="A0A239LTT7"/>
<keyword evidence="1" id="KW-0812">Transmembrane</keyword>
<keyword evidence="3" id="KW-1185">Reference proteome</keyword>
<protein>
    <submittedName>
        <fullName evidence="2">Membrane proteinase PrsW, cleaves anti-sigma factor RsiW, M82 family</fullName>
    </submittedName>
</protein>
<name>A0A239LTT7_9ACTN</name>
<dbReference type="GO" id="GO:0008233">
    <property type="term" value="F:peptidase activity"/>
    <property type="evidence" value="ECO:0007669"/>
    <property type="project" value="InterPro"/>
</dbReference>
<keyword evidence="1" id="KW-1133">Transmembrane helix</keyword>
<dbReference type="OrthoDB" id="9785431at2"/>
<feature type="transmembrane region" description="Helical" evidence="1">
    <location>
        <begin position="144"/>
        <end position="174"/>
    </location>
</feature>
<dbReference type="Pfam" id="PF13367">
    <property type="entry name" value="PrsW-protease"/>
    <property type="match status" value="1"/>
</dbReference>
<keyword evidence="1" id="KW-0472">Membrane</keyword>
<accession>A0A239LTT7</accession>
<feature type="transmembrane region" description="Helical" evidence="1">
    <location>
        <begin position="73"/>
        <end position="94"/>
    </location>
</feature>
<feature type="transmembrane region" description="Helical" evidence="1">
    <location>
        <begin position="106"/>
        <end position="124"/>
    </location>
</feature>
<feature type="transmembrane region" description="Helical" evidence="1">
    <location>
        <begin position="215"/>
        <end position="238"/>
    </location>
</feature>
<organism evidence="2 3">
    <name type="scientific">Streptosporangium subroseum</name>
    <dbReference type="NCBI Taxonomy" id="106412"/>
    <lineage>
        <taxon>Bacteria</taxon>
        <taxon>Bacillati</taxon>
        <taxon>Actinomycetota</taxon>
        <taxon>Actinomycetes</taxon>
        <taxon>Streptosporangiales</taxon>
        <taxon>Streptosporangiaceae</taxon>
        <taxon>Streptosporangium</taxon>
    </lineage>
</organism>